<evidence type="ECO:0000313" key="2">
    <source>
        <dbReference type="Proteomes" id="UP000299102"/>
    </source>
</evidence>
<comment type="caution">
    <text evidence="1">The sequence shown here is derived from an EMBL/GenBank/DDBJ whole genome shotgun (WGS) entry which is preliminary data.</text>
</comment>
<dbReference type="Proteomes" id="UP000299102">
    <property type="component" value="Unassembled WGS sequence"/>
</dbReference>
<dbReference type="AlphaFoldDB" id="A0A4C1YQ87"/>
<dbReference type="EMBL" id="BGZK01001326">
    <property type="protein sequence ID" value="GBP77310.1"/>
    <property type="molecule type" value="Genomic_DNA"/>
</dbReference>
<sequence length="96" mass="10775">MPLTHFLRTSDCNPVTFGCFIERLAAGTVGAGEELRKRRRYLSINKPPSALRQRINLWSRAKCSPTRVMCAAELAAAPRLWRLAPVQLLVHFVGVD</sequence>
<name>A0A4C1YQ87_EUMVA</name>
<protein>
    <submittedName>
        <fullName evidence="1">Uncharacterized protein</fullName>
    </submittedName>
</protein>
<reference evidence="1 2" key="1">
    <citation type="journal article" date="2019" name="Commun. Biol.">
        <title>The bagworm genome reveals a unique fibroin gene that provides high tensile strength.</title>
        <authorList>
            <person name="Kono N."/>
            <person name="Nakamura H."/>
            <person name="Ohtoshi R."/>
            <person name="Tomita M."/>
            <person name="Numata K."/>
            <person name="Arakawa K."/>
        </authorList>
    </citation>
    <scope>NUCLEOTIDE SEQUENCE [LARGE SCALE GENOMIC DNA]</scope>
</reference>
<proteinExistence type="predicted"/>
<organism evidence="1 2">
    <name type="scientific">Eumeta variegata</name>
    <name type="common">Bagworm moth</name>
    <name type="synonym">Eumeta japonica</name>
    <dbReference type="NCBI Taxonomy" id="151549"/>
    <lineage>
        <taxon>Eukaryota</taxon>
        <taxon>Metazoa</taxon>
        <taxon>Ecdysozoa</taxon>
        <taxon>Arthropoda</taxon>
        <taxon>Hexapoda</taxon>
        <taxon>Insecta</taxon>
        <taxon>Pterygota</taxon>
        <taxon>Neoptera</taxon>
        <taxon>Endopterygota</taxon>
        <taxon>Lepidoptera</taxon>
        <taxon>Glossata</taxon>
        <taxon>Ditrysia</taxon>
        <taxon>Tineoidea</taxon>
        <taxon>Psychidae</taxon>
        <taxon>Oiketicinae</taxon>
        <taxon>Eumeta</taxon>
    </lineage>
</organism>
<keyword evidence="2" id="KW-1185">Reference proteome</keyword>
<gene>
    <name evidence="1" type="ORF">EVAR_38128_1</name>
</gene>
<evidence type="ECO:0000313" key="1">
    <source>
        <dbReference type="EMBL" id="GBP77310.1"/>
    </source>
</evidence>
<accession>A0A4C1YQ87</accession>